<dbReference type="SUPFAM" id="SSF55729">
    <property type="entry name" value="Acyl-CoA N-acyltransferases (Nat)"/>
    <property type="match status" value="1"/>
</dbReference>
<accession>A0A430AY92</accession>
<dbReference type="CDD" id="cd04301">
    <property type="entry name" value="NAT_SF"/>
    <property type="match status" value="1"/>
</dbReference>
<feature type="domain" description="N-acetyltransferase" evidence="1">
    <location>
        <begin position="7"/>
        <end position="161"/>
    </location>
</feature>
<comment type="caution">
    <text evidence="2">The sequence shown here is derived from an EMBL/GenBank/DDBJ whole genome shotgun (WGS) entry which is preliminary data.</text>
</comment>
<reference evidence="2 3" key="1">
    <citation type="submission" date="2017-05" db="EMBL/GenBank/DDBJ databases">
        <title>Vagococcus spp. assemblies.</title>
        <authorList>
            <person name="Gulvik C.A."/>
        </authorList>
    </citation>
    <scope>NUCLEOTIDE SEQUENCE [LARGE SCALE GENOMIC DNA]</scope>
    <source>
        <strain evidence="2 3">CCUG 51432</strain>
    </source>
</reference>
<dbReference type="PROSITE" id="PS51186">
    <property type="entry name" value="GNAT"/>
    <property type="match status" value="1"/>
</dbReference>
<organism evidence="2 3">
    <name type="scientific">Vagococcus elongatus</name>
    <dbReference type="NCBI Taxonomy" id="180344"/>
    <lineage>
        <taxon>Bacteria</taxon>
        <taxon>Bacillati</taxon>
        <taxon>Bacillota</taxon>
        <taxon>Bacilli</taxon>
        <taxon>Lactobacillales</taxon>
        <taxon>Enterococcaceae</taxon>
        <taxon>Vagococcus</taxon>
    </lineage>
</organism>
<dbReference type="RefSeq" id="WP_126808021.1">
    <property type="nucleotide sequence ID" value="NZ_NGKA01000006.1"/>
</dbReference>
<evidence type="ECO:0000259" key="1">
    <source>
        <dbReference type="PROSITE" id="PS51186"/>
    </source>
</evidence>
<dbReference type="OrthoDB" id="9795206at2"/>
<sequence length="172" mass="20048">MIETDRLFILPAFKEDIDTILAIEHAPENRNFIFRGTREEHLAEIHDPSTGICLIKTKKNRKTIGFLIFDLDKASEKFELRRIAIVPKNQGYGTESLKAVFKYAFEKLEMNKVWLDVYTDNLHAISLYEKLGMQKEGILRQNHKDECGFLDQALYSLLKNEYFDLKSSKISD</sequence>
<name>A0A430AY92_9ENTE</name>
<dbReference type="InterPro" id="IPR016181">
    <property type="entry name" value="Acyl_CoA_acyltransferase"/>
</dbReference>
<dbReference type="EMBL" id="NGKA01000006">
    <property type="protein sequence ID" value="RSU13027.1"/>
    <property type="molecule type" value="Genomic_DNA"/>
</dbReference>
<dbReference type="Gene3D" id="3.40.630.30">
    <property type="match status" value="1"/>
</dbReference>
<dbReference type="Pfam" id="PF13302">
    <property type="entry name" value="Acetyltransf_3"/>
    <property type="match status" value="1"/>
</dbReference>
<dbReference type="PANTHER" id="PTHR43415">
    <property type="entry name" value="SPERMIDINE N(1)-ACETYLTRANSFERASE"/>
    <property type="match status" value="1"/>
</dbReference>
<gene>
    <name evidence="2" type="ORF">CBF29_04990</name>
</gene>
<dbReference type="PANTHER" id="PTHR43415:SF3">
    <property type="entry name" value="GNAT-FAMILY ACETYLTRANSFERASE"/>
    <property type="match status" value="1"/>
</dbReference>
<proteinExistence type="predicted"/>
<keyword evidence="3" id="KW-1185">Reference proteome</keyword>
<dbReference type="AlphaFoldDB" id="A0A430AY92"/>
<dbReference type="GO" id="GO:0016747">
    <property type="term" value="F:acyltransferase activity, transferring groups other than amino-acyl groups"/>
    <property type="evidence" value="ECO:0007669"/>
    <property type="project" value="InterPro"/>
</dbReference>
<evidence type="ECO:0000313" key="3">
    <source>
        <dbReference type="Proteomes" id="UP000287605"/>
    </source>
</evidence>
<protein>
    <recommendedName>
        <fullName evidence="1">N-acetyltransferase domain-containing protein</fullName>
    </recommendedName>
</protein>
<dbReference type="InterPro" id="IPR000182">
    <property type="entry name" value="GNAT_dom"/>
</dbReference>
<dbReference type="Proteomes" id="UP000287605">
    <property type="component" value="Unassembled WGS sequence"/>
</dbReference>
<evidence type="ECO:0000313" key="2">
    <source>
        <dbReference type="EMBL" id="RSU13027.1"/>
    </source>
</evidence>